<dbReference type="PROSITE" id="PS50878">
    <property type="entry name" value="RT_POL"/>
    <property type="match status" value="1"/>
</dbReference>
<dbReference type="InterPro" id="IPR000477">
    <property type="entry name" value="RT_dom"/>
</dbReference>
<keyword evidence="3" id="KW-1185">Reference proteome</keyword>
<evidence type="ECO:0000313" key="3">
    <source>
        <dbReference type="Proteomes" id="UP000272942"/>
    </source>
</evidence>
<dbReference type="OrthoDB" id="10047121at2759"/>
<accession>A0A3P8IGI5</accession>
<feature type="domain" description="Reverse transcriptase" evidence="1">
    <location>
        <begin position="1"/>
        <end position="111"/>
    </location>
</feature>
<dbReference type="Proteomes" id="UP000272942">
    <property type="component" value="Unassembled WGS sequence"/>
</dbReference>
<evidence type="ECO:0000259" key="1">
    <source>
        <dbReference type="PROSITE" id="PS50878"/>
    </source>
</evidence>
<dbReference type="AlphaFoldDB" id="A0A3P8IGI5"/>
<gene>
    <name evidence="2" type="ORF">ECPE_LOCUS15532</name>
</gene>
<organism evidence="2 3">
    <name type="scientific">Echinostoma caproni</name>
    <dbReference type="NCBI Taxonomy" id="27848"/>
    <lineage>
        <taxon>Eukaryota</taxon>
        <taxon>Metazoa</taxon>
        <taxon>Spiralia</taxon>
        <taxon>Lophotrochozoa</taxon>
        <taxon>Platyhelminthes</taxon>
        <taxon>Trematoda</taxon>
        <taxon>Digenea</taxon>
        <taxon>Plagiorchiida</taxon>
        <taxon>Echinostomata</taxon>
        <taxon>Echinostomatoidea</taxon>
        <taxon>Echinostomatidae</taxon>
        <taxon>Echinostoma</taxon>
    </lineage>
</organism>
<evidence type="ECO:0000313" key="2">
    <source>
        <dbReference type="EMBL" id="VDP92804.1"/>
    </source>
</evidence>
<sequence>MKTLLDLYVCEQFVFNGNICKQVDGVALSSPLWPILADIFLSTLENKPEGDLNSTIPYRRYVDDTLVIARNETDIMALFYKLNSLHPDIKLTLECESGSKPPFYDFLPNRMSDVLCVCLFENRTHSRQRERNNTIVASPWCSQAQWCKKLADFGSAASPVTCTVLF</sequence>
<protein>
    <recommendedName>
        <fullName evidence="1">Reverse transcriptase domain-containing protein</fullName>
    </recommendedName>
</protein>
<dbReference type="PANTHER" id="PTHR21301:SF10">
    <property type="entry name" value="REVERSE TRANSCRIPTASE DOMAIN-CONTAINING PROTEIN"/>
    <property type="match status" value="1"/>
</dbReference>
<proteinExistence type="predicted"/>
<dbReference type="PANTHER" id="PTHR21301">
    <property type="entry name" value="REVERSE TRANSCRIPTASE"/>
    <property type="match status" value="1"/>
</dbReference>
<name>A0A3P8IGI5_9TREM</name>
<reference evidence="2 3" key="1">
    <citation type="submission" date="2018-11" db="EMBL/GenBank/DDBJ databases">
        <authorList>
            <consortium name="Pathogen Informatics"/>
        </authorList>
    </citation>
    <scope>NUCLEOTIDE SEQUENCE [LARGE SCALE GENOMIC DNA]</scope>
    <source>
        <strain evidence="2 3">Egypt</strain>
    </source>
</reference>
<dbReference type="EMBL" id="UZAN01060874">
    <property type="protein sequence ID" value="VDP92804.1"/>
    <property type="molecule type" value="Genomic_DNA"/>
</dbReference>